<keyword evidence="2" id="KW-1185">Reference proteome</keyword>
<evidence type="ECO:0000313" key="1">
    <source>
        <dbReference type="EMBL" id="KTW32932.1"/>
    </source>
</evidence>
<organism evidence="1 2">
    <name type="scientific">Pneumocystis murina (strain B123)</name>
    <name type="common">Mouse pneumocystis pneumonia agent</name>
    <name type="synonym">Pneumocystis carinii f. sp. muris</name>
    <dbReference type="NCBI Taxonomy" id="1069680"/>
    <lineage>
        <taxon>Eukaryota</taxon>
        <taxon>Fungi</taxon>
        <taxon>Dikarya</taxon>
        <taxon>Ascomycota</taxon>
        <taxon>Taphrinomycotina</taxon>
        <taxon>Pneumocystomycetes</taxon>
        <taxon>Pneumocystaceae</taxon>
        <taxon>Pneumocystis</taxon>
    </lineage>
</organism>
<dbReference type="Proteomes" id="UP000011958">
    <property type="component" value="Unassembled WGS sequence"/>
</dbReference>
<accession>A0A0W4ZX33</accession>
<sequence length="72" mass="8235">MLEEIYYAFNKSPLLFAKSVNISDVDNISVIINGMFFQCIFKHVRKNSSGSYLIRSIPKATLIEETDLMTDL</sequence>
<dbReference type="RefSeq" id="XP_019613401.1">
    <property type="nucleotide sequence ID" value="XM_019757792.1"/>
</dbReference>
<proteinExistence type="predicted"/>
<dbReference type="EMBL" id="AFWA02000003">
    <property type="protein sequence ID" value="KTW32932.1"/>
    <property type="molecule type" value="Genomic_DNA"/>
</dbReference>
<name>A0A0W4ZX33_PNEMU</name>
<evidence type="ECO:0000313" key="2">
    <source>
        <dbReference type="Proteomes" id="UP000011958"/>
    </source>
</evidence>
<protein>
    <submittedName>
        <fullName evidence="1">Uncharacterized protein</fullName>
    </submittedName>
</protein>
<dbReference type="VEuPathDB" id="FungiDB:PNEG_04269"/>
<comment type="caution">
    <text evidence="1">The sequence shown here is derived from an EMBL/GenBank/DDBJ whole genome shotgun (WGS) entry which is preliminary data.</text>
</comment>
<gene>
    <name evidence="1" type="ORF">PNEG_04269</name>
</gene>
<dbReference type="GeneID" id="30671564"/>
<dbReference type="AlphaFoldDB" id="A0A0W4ZX33"/>
<reference evidence="2" key="1">
    <citation type="journal article" date="2016" name="Nat. Commun.">
        <title>Genome analysis of three Pneumocystis species reveals adaptation mechanisms to life exclusively in mammalian hosts.</title>
        <authorList>
            <person name="Ma L."/>
            <person name="Chen Z."/>
            <person name="Huang D.W."/>
            <person name="Kutty G."/>
            <person name="Ishihara M."/>
            <person name="Wang H."/>
            <person name="Abouelleil A."/>
            <person name="Bishop L."/>
            <person name="Davey E."/>
            <person name="Deng R."/>
            <person name="Deng X."/>
            <person name="Fan L."/>
            <person name="Fantoni G."/>
            <person name="Fitzgerald M."/>
            <person name="Gogineni E."/>
            <person name="Goldberg J.M."/>
            <person name="Handley G."/>
            <person name="Hu X."/>
            <person name="Huber C."/>
            <person name="Jiao X."/>
            <person name="Jones K."/>
            <person name="Levin J.Z."/>
            <person name="Liu Y."/>
            <person name="Macdonald P."/>
            <person name="Melnikov A."/>
            <person name="Raley C."/>
            <person name="Sassi M."/>
            <person name="Sherman B.T."/>
            <person name="Song X."/>
            <person name="Sykes S."/>
            <person name="Tran B."/>
            <person name="Walsh L."/>
            <person name="Xia Y."/>
            <person name="Yang J."/>
            <person name="Young S."/>
            <person name="Zeng Q."/>
            <person name="Zheng X."/>
            <person name="Stephens R."/>
            <person name="Nusbaum C."/>
            <person name="Birren B.W."/>
            <person name="Azadi P."/>
            <person name="Lempicki R.A."/>
            <person name="Cuomo C.A."/>
            <person name="Kovacs J.A."/>
        </authorList>
    </citation>
    <scope>NUCLEOTIDE SEQUENCE [LARGE SCALE GENOMIC DNA]</scope>
    <source>
        <strain evidence="2">B123</strain>
    </source>
</reference>